<gene>
    <name evidence="4" type="ORF">H2200_008255</name>
</gene>
<comment type="caution">
    <text evidence="4">The sequence shown here is derived from an EMBL/GenBank/DDBJ whole genome shotgun (WGS) entry which is preliminary data.</text>
</comment>
<evidence type="ECO:0000256" key="2">
    <source>
        <dbReference type="SAM" id="SignalP"/>
    </source>
</evidence>
<keyword evidence="2" id="KW-0732">Signal</keyword>
<feature type="signal peptide" evidence="2">
    <location>
        <begin position="1"/>
        <end position="19"/>
    </location>
</feature>
<dbReference type="Pfam" id="PF01476">
    <property type="entry name" value="LysM"/>
    <property type="match status" value="1"/>
</dbReference>
<feature type="chain" id="PRO_5041356971" description="LysM domain-containing protein" evidence="2">
    <location>
        <begin position="20"/>
        <end position="380"/>
    </location>
</feature>
<feature type="domain" description="LysM" evidence="3">
    <location>
        <begin position="76"/>
        <end position="120"/>
    </location>
</feature>
<dbReference type="InterPro" id="IPR036779">
    <property type="entry name" value="LysM_dom_sf"/>
</dbReference>
<dbReference type="SUPFAM" id="SSF53955">
    <property type="entry name" value="Lysozyme-like"/>
    <property type="match status" value="1"/>
</dbReference>
<protein>
    <recommendedName>
        <fullName evidence="3">LysM domain-containing protein</fullName>
    </recommendedName>
</protein>
<evidence type="ECO:0000313" key="4">
    <source>
        <dbReference type="EMBL" id="KAJ9607183.1"/>
    </source>
</evidence>
<evidence type="ECO:0000313" key="5">
    <source>
        <dbReference type="Proteomes" id="UP001172673"/>
    </source>
</evidence>
<dbReference type="EMBL" id="JAPDRK010000012">
    <property type="protein sequence ID" value="KAJ9607183.1"/>
    <property type="molecule type" value="Genomic_DNA"/>
</dbReference>
<keyword evidence="5" id="KW-1185">Reference proteome</keyword>
<dbReference type="CDD" id="cd00118">
    <property type="entry name" value="LysM"/>
    <property type="match status" value="1"/>
</dbReference>
<evidence type="ECO:0000256" key="1">
    <source>
        <dbReference type="SAM" id="MobiDB-lite"/>
    </source>
</evidence>
<dbReference type="Gene3D" id="3.10.350.10">
    <property type="entry name" value="LysM domain"/>
    <property type="match status" value="1"/>
</dbReference>
<proteinExistence type="predicted"/>
<organism evidence="4 5">
    <name type="scientific">Cladophialophora chaetospira</name>
    <dbReference type="NCBI Taxonomy" id="386627"/>
    <lineage>
        <taxon>Eukaryota</taxon>
        <taxon>Fungi</taxon>
        <taxon>Dikarya</taxon>
        <taxon>Ascomycota</taxon>
        <taxon>Pezizomycotina</taxon>
        <taxon>Eurotiomycetes</taxon>
        <taxon>Chaetothyriomycetidae</taxon>
        <taxon>Chaetothyriales</taxon>
        <taxon>Herpotrichiellaceae</taxon>
        <taxon>Cladophialophora</taxon>
    </lineage>
</organism>
<dbReference type="InterPro" id="IPR018392">
    <property type="entry name" value="LysM"/>
</dbReference>
<reference evidence="4" key="1">
    <citation type="submission" date="2022-10" db="EMBL/GenBank/DDBJ databases">
        <title>Culturing micro-colonial fungi from biological soil crusts in the Mojave desert and describing Neophaeococcomyces mojavensis, and introducing the new genera and species Taxawa tesnikishii.</title>
        <authorList>
            <person name="Kurbessoian T."/>
            <person name="Stajich J.E."/>
        </authorList>
    </citation>
    <scope>NUCLEOTIDE SEQUENCE</scope>
    <source>
        <strain evidence="4">TK_41</strain>
    </source>
</reference>
<dbReference type="Gene3D" id="1.10.530.10">
    <property type="match status" value="1"/>
</dbReference>
<dbReference type="InterPro" id="IPR023346">
    <property type="entry name" value="Lysozyme-like_dom_sf"/>
</dbReference>
<feature type="region of interest" description="Disordered" evidence="1">
    <location>
        <begin position="25"/>
        <end position="44"/>
    </location>
</feature>
<dbReference type="SUPFAM" id="SSF54106">
    <property type="entry name" value="LysM domain"/>
    <property type="match status" value="1"/>
</dbReference>
<accession>A0AA38X5F8</accession>
<name>A0AA38X5F8_9EURO</name>
<dbReference type="PROSITE" id="PS51782">
    <property type="entry name" value="LYSM"/>
    <property type="match status" value="1"/>
</dbReference>
<feature type="region of interest" description="Disordered" evidence="1">
    <location>
        <begin position="118"/>
        <end position="172"/>
    </location>
</feature>
<dbReference type="SMART" id="SM00257">
    <property type="entry name" value="LysM"/>
    <property type="match status" value="1"/>
</dbReference>
<dbReference type="AlphaFoldDB" id="A0AA38X5F8"/>
<evidence type="ECO:0000259" key="3">
    <source>
        <dbReference type="PROSITE" id="PS51782"/>
    </source>
</evidence>
<sequence>MLLKYGFLATVVVFNGVAAAAIKPTAPTQRPKPPKRSATTSTTKSITITPWAASSVPTIDLSTRDPVVLLLRQGGSTYTVVAGDTGYGIASSLGVDFSALQAANPNVDWTNLQVGQQLQVPSSGSPNGGQPGPSNPPSNNGGQPPPAQGEPSVPQGKGVTGGNAVWGINNNDGVGSSPDTYTFYSGDGSNWPSTSQWESFEDMWNNNLAIIGTNCAGGVAPNSGDESGKIYDAIQAVAAASGVDHRFILAVVMQESGGCVRVGGTANGVFNPGLMQSHAGPGTCNANGNQQSPCPVSTIFQMVDDGSMGTPTGDGLAQLLDQAGGVGAQSFYKAARMYKSGSVDPSGDLGAGGATHCYASDIANRLTGWVSAQHGCYLDG</sequence>
<dbReference type="Proteomes" id="UP001172673">
    <property type="component" value="Unassembled WGS sequence"/>
</dbReference>